<evidence type="ECO:0000256" key="1">
    <source>
        <dbReference type="ARBA" id="ARBA00004571"/>
    </source>
</evidence>
<keyword evidence="14" id="KW-1185">Reference proteome</keyword>
<dbReference type="CDD" id="cd00342">
    <property type="entry name" value="gram_neg_porins"/>
    <property type="match status" value="1"/>
</dbReference>
<evidence type="ECO:0000313" key="14">
    <source>
        <dbReference type="Proteomes" id="UP000626210"/>
    </source>
</evidence>
<feature type="domain" description="Porin" evidence="12">
    <location>
        <begin position="13"/>
        <end position="355"/>
    </location>
</feature>
<dbReference type="Pfam" id="PF13609">
    <property type="entry name" value="Porin_4"/>
    <property type="match status" value="1"/>
</dbReference>
<evidence type="ECO:0000313" key="13">
    <source>
        <dbReference type="EMBL" id="GHD02968.1"/>
    </source>
</evidence>
<feature type="signal peptide" evidence="11">
    <location>
        <begin position="1"/>
        <end position="22"/>
    </location>
</feature>
<dbReference type="PANTHER" id="PTHR34501">
    <property type="entry name" value="PROTEIN YDDL-RELATED"/>
    <property type="match status" value="1"/>
</dbReference>
<evidence type="ECO:0000256" key="2">
    <source>
        <dbReference type="ARBA" id="ARBA00011233"/>
    </source>
</evidence>
<reference evidence="14" key="1">
    <citation type="journal article" date="2019" name="Int. J. Syst. Evol. Microbiol.">
        <title>The Global Catalogue of Microorganisms (GCM) 10K type strain sequencing project: providing services to taxonomists for standard genome sequencing and annotation.</title>
        <authorList>
            <consortium name="The Broad Institute Genomics Platform"/>
            <consortium name="The Broad Institute Genome Sequencing Center for Infectious Disease"/>
            <person name="Wu L."/>
            <person name="Ma J."/>
        </authorList>
    </citation>
    <scope>NUCLEOTIDE SEQUENCE [LARGE SCALE GENOMIC DNA]</scope>
    <source>
        <strain evidence="14">KCTC 23314</strain>
    </source>
</reference>
<comment type="subcellular location">
    <subcellularLocation>
        <location evidence="1">Cell outer membrane</location>
        <topology evidence="1">Multi-pass membrane protein</topology>
    </subcellularLocation>
</comment>
<keyword evidence="9" id="KW-0472">Membrane</keyword>
<evidence type="ECO:0000256" key="6">
    <source>
        <dbReference type="ARBA" id="ARBA00022729"/>
    </source>
</evidence>
<dbReference type="InterPro" id="IPR033900">
    <property type="entry name" value="Gram_neg_porin_domain"/>
</dbReference>
<keyword evidence="5" id="KW-0812">Transmembrane</keyword>
<comment type="subunit">
    <text evidence="2">Homotrimer.</text>
</comment>
<dbReference type="PANTHER" id="PTHR34501:SF9">
    <property type="entry name" value="MAJOR OUTER MEMBRANE PROTEIN P.IA"/>
    <property type="match status" value="1"/>
</dbReference>
<protein>
    <submittedName>
        <fullName evidence="13">Porin</fullName>
    </submittedName>
</protein>
<keyword evidence="4" id="KW-1134">Transmembrane beta strand</keyword>
<dbReference type="InterPro" id="IPR002299">
    <property type="entry name" value="Porin_Neis"/>
</dbReference>
<gene>
    <name evidence="13" type="ORF">GCM10007320_62630</name>
</gene>
<evidence type="ECO:0000256" key="7">
    <source>
        <dbReference type="ARBA" id="ARBA00023065"/>
    </source>
</evidence>
<evidence type="ECO:0000256" key="4">
    <source>
        <dbReference type="ARBA" id="ARBA00022452"/>
    </source>
</evidence>
<keyword evidence="10" id="KW-0998">Cell outer membrane</keyword>
<dbReference type="EMBL" id="BMYK01000042">
    <property type="protein sequence ID" value="GHD02968.1"/>
    <property type="molecule type" value="Genomic_DNA"/>
</dbReference>
<dbReference type="PRINTS" id="PR00184">
    <property type="entry name" value="NEISSPPORIN"/>
</dbReference>
<keyword evidence="6 11" id="KW-0732">Signal</keyword>
<evidence type="ECO:0000256" key="5">
    <source>
        <dbReference type="ARBA" id="ARBA00022692"/>
    </source>
</evidence>
<dbReference type="InterPro" id="IPR023614">
    <property type="entry name" value="Porin_dom_sf"/>
</dbReference>
<evidence type="ECO:0000256" key="3">
    <source>
        <dbReference type="ARBA" id="ARBA00022448"/>
    </source>
</evidence>
<keyword evidence="7" id="KW-0406">Ion transport</keyword>
<dbReference type="SUPFAM" id="SSF56935">
    <property type="entry name" value="Porins"/>
    <property type="match status" value="1"/>
</dbReference>
<dbReference type="RefSeq" id="WP_189690780.1">
    <property type="nucleotide sequence ID" value="NZ_BMYK01000042.1"/>
</dbReference>
<evidence type="ECO:0000259" key="12">
    <source>
        <dbReference type="Pfam" id="PF13609"/>
    </source>
</evidence>
<name>A0ABQ3GG50_9BURK</name>
<dbReference type="Proteomes" id="UP000626210">
    <property type="component" value="Unassembled WGS sequence"/>
</dbReference>
<evidence type="ECO:0000256" key="10">
    <source>
        <dbReference type="ARBA" id="ARBA00023237"/>
    </source>
</evidence>
<accession>A0ABQ3GG50</accession>
<evidence type="ECO:0000256" key="8">
    <source>
        <dbReference type="ARBA" id="ARBA00023114"/>
    </source>
</evidence>
<proteinExistence type="predicted"/>
<keyword evidence="8" id="KW-0626">Porin</keyword>
<keyword evidence="3" id="KW-0813">Transport</keyword>
<comment type="caution">
    <text evidence="13">The sequence shown here is derived from an EMBL/GenBank/DDBJ whole genome shotgun (WGS) entry which is preliminary data.</text>
</comment>
<evidence type="ECO:0000256" key="9">
    <source>
        <dbReference type="ARBA" id="ARBA00023136"/>
    </source>
</evidence>
<feature type="chain" id="PRO_5047010717" evidence="11">
    <location>
        <begin position="23"/>
        <end position="407"/>
    </location>
</feature>
<dbReference type="InterPro" id="IPR050298">
    <property type="entry name" value="Gram-neg_bact_OMP"/>
</dbReference>
<sequence>MPRFALCTLGLCALSAAGGAAAQSSATLFGVVDAAMSRYSVRSQSWDGGPARAVRQSRWEMSPSGNFASRFGIRATEDLGDGLSAGFWLEAPVTNDTGANPLSFGRRSTLSLSGALGELRLGRDHTPSFLNDWAFDPFTSNGVGVNLIAVVSSNLAISRALETRKTGPLSQRLLGGGLSAGTDNYLRSSNSVGYFLPTGLGGVYGQAMFAFPEDPQSQRGRYAGARLGWAGGPADLALGYGESTLGNSGASDEKIRSLNFGASYNFGPAKLLGEWSLVRNARRDGTTLAPIDDRYRGLLVGATVPVGAGLWRAAYSRVRFTSGQGAGDASADKLALGYVHHLSRRTALYATVARIGIVNGRNNTAVMAVTPLVVSNPSILPQPYYQVTDGMQARSATGVDVGLRTVF</sequence>
<dbReference type="Gene3D" id="2.40.160.10">
    <property type="entry name" value="Porin"/>
    <property type="match status" value="1"/>
</dbReference>
<evidence type="ECO:0000256" key="11">
    <source>
        <dbReference type="SAM" id="SignalP"/>
    </source>
</evidence>
<organism evidence="13 14">
    <name type="scientific">Pseudorhodoferax aquiterrae</name>
    <dbReference type="NCBI Taxonomy" id="747304"/>
    <lineage>
        <taxon>Bacteria</taxon>
        <taxon>Pseudomonadati</taxon>
        <taxon>Pseudomonadota</taxon>
        <taxon>Betaproteobacteria</taxon>
        <taxon>Burkholderiales</taxon>
        <taxon>Comamonadaceae</taxon>
    </lineage>
</organism>